<dbReference type="AlphaFoldDB" id="A0A9P4Q254"/>
<feature type="region of interest" description="Disordered" evidence="1">
    <location>
        <begin position="353"/>
        <end position="393"/>
    </location>
</feature>
<proteinExistence type="predicted"/>
<sequence length="499" mass="54484">MSDTYGHDPNEDIRDGRQFDFGTWEDGLIAINAGFASPPPPDQPITLSRGHVDPRTTTHPMVSEAINNDEVEDASIQIAADSTLHLNSDMDRPDKLSHVDDPSSLPPLLDNGNNNPAVSYFSPFLFANHMAPNNEARAAAVARHAAALSPTPSRHRRQSIVDEMRKEDLEAEWREEMGDNGETMLPPPDFSKDIPGPAFAHSLNDYGPMGFASLSPSKIGTQSTQQVLDLQQIQRSESKEASEIAQDGEGLSDDDGKHSEESSDDDASVESTSHGHCFFDVVHAPVSAQAFNDEDAPAQLENILKRVDSLKVPTDGRMSAHPAQSVITPQLQEQGLPAPSIEYNDIRIAEASKIIEGKMRRSPTSILRDYSESSDEEEEPQKKKAKLSYLPGSDDEEFEYKLASVKASDTTGLDLELNLPSPGSKDGSSSPASSPQTIGFQNSPDEAAVHRPRNPMGEGELKALKDNHGAKRVSTSPRRTRSRGAMRRVSERIARRTPK</sequence>
<evidence type="ECO:0000313" key="2">
    <source>
        <dbReference type="EMBL" id="KAF2719193.1"/>
    </source>
</evidence>
<reference evidence="2" key="1">
    <citation type="journal article" date="2020" name="Stud. Mycol.">
        <title>101 Dothideomycetes genomes: a test case for predicting lifestyles and emergence of pathogens.</title>
        <authorList>
            <person name="Haridas S."/>
            <person name="Albert R."/>
            <person name="Binder M."/>
            <person name="Bloem J."/>
            <person name="Labutti K."/>
            <person name="Salamov A."/>
            <person name="Andreopoulos B."/>
            <person name="Baker S."/>
            <person name="Barry K."/>
            <person name="Bills G."/>
            <person name="Bluhm B."/>
            <person name="Cannon C."/>
            <person name="Castanera R."/>
            <person name="Culley D."/>
            <person name="Daum C."/>
            <person name="Ezra D."/>
            <person name="Gonzalez J."/>
            <person name="Henrissat B."/>
            <person name="Kuo A."/>
            <person name="Liang C."/>
            <person name="Lipzen A."/>
            <person name="Lutzoni F."/>
            <person name="Magnuson J."/>
            <person name="Mondo S."/>
            <person name="Nolan M."/>
            <person name="Ohm R."/>
            <person name="Pangilinan J."/>
            <person name="Park H.-J."/>
            <person name="Ramirez L."/>
            <person name="Alfaro M."/>
            <person name="Sun H."/>
            <person name="Tritt A."/>
            <person name="Yoshinaga Y."/>
            <person name="Zwiers L.-H."/>
            <person name="Turgeon B."/>
            <person name="Goodwin S."/>
            <person name="Spatafora J."/>
            <person name="Crous P."/>
            <person name="Grigoriev I."/>
        </authorList>
    </citation>
    <scope>NUCLEOTIDE SEQUENCE</scope>
    <source>
        <strain evidence="2">CBS 116435</strain>
    </source>
</reference>
<feature type="compositionally biased region" description="Basic and acidic residues" evidence="1">
    <location>
        <begin position="459"/>
        <end position="469"/>
    </location>
</feature>
<feature type="compositionally biased region" description="Low complexity" evidence="1">
    <location>
        <begin position="420"/>
        <end position="435"/>
    </location>
</feature>
<evidence type="ECO:0000256" key="1">
    <source>
        <dbReference type="SAM" id="MobiDB-lite"/>
    </source>
</evidence>
<feature type="compositionally biased region" description="Basic and acidic residues" evidence="1">
    <location>
        <begin position="488"/>
        <end position="499"/>
    </location>
</feature>
<keyword evidence="3" id="KW-1185">Reference proteome</keyword>
<accession>A0A9P4Q254</accession>
<feature type="region of interest" description="Disordered" evidence="1">
    <location>
        <begin position="409"/>
        <end position="499"/>
    </location>
</feature>
<organism evidence="2 3">
    <name type="scientific">Polychaeton citri CBS 116435</name>
    <dbReference type="NCBI Taxonomy" id="1314669"/>
    <lineage>
        <taxon>Eukaryota</taxon>
        <taxon>Fungi</taxon>
        <taxon>Dikarya</taxon>
        <taxon>Ascomycota</taxon>
        <taxon>Pezizomycotina</taxon>
        <taxon>Dothideomycetes</taxon>
        <taxon>Dothideomycetidae</taxon>
        <taxon>Capnodiales</taxon>
        <taxon>Capnodiaceae</taxon>
        <taxon>Polychaeton</taxon>
    </lineage>
</organism>
<name>A0A9P4Q254_9PEZI</name>
<evidence type="ECO:0000313" key="3">
    <source>
        <dbReference type="Proteomes" id="UP000799441"/>
    </source>
</evidence>
<feature type="region of interest" description="Disordered" evidence="1">
    <location>
        <begin position="231"/>
        <end position="272"/>
    </location>
</feature>
<dbReference type="Proteomes" id="UP000799441">
    <property type="component" value="Unassembled WGS sequence"/>
</dbReference>
<comment type="caution">
    <text evidence="2">The sequence shown here is derived from an EMBL/GenBank/DDBJ whole genome shotgun (WGS) entry which is preliminary data.</text>
</comment>
<protein>
    <submittedName>
        <fullName evidence="2">Uncharacterized protein</fullName>
    </submittedName>
</protein>
<feature type="region of interest" description="Disordered" evidence="1">
    <location>
        <begin position="314"/>
        <end position="333"/>
    </location>
</feature>
<gene>
    <name evidence="2" type="ORF">K431DRAFT_314292</name>
</gene>
<dbReference type="EMBL" id="MU003814">
    <property type="protein sequence ID" value="KAF2719193.1"/>
    <property type="molecule type" value="Genomic_DNA"/>
</dbReference>